<dbReference type="InterPro" id="IPR000515">
    <property type="entry name" value="MetI-like"/>
</dbReference>
<keyword evidence="2 7" id="KW-0813">Transport</keyword>
<sequence>MFNEAILNMWWKYFKGIIFPSISGTLRMLVFTMVFAFVLGFALAIALIITRPDGLKPNNKVYKVLDFIVNTIRSFPIIILIVAISPITRMVVGTTIGEKAAILPLTLTATPFLARILENALAQVDKQLIEAARSFGASNMQIIFKVMLKEAIPSIVSGTTLATITYLSCTTMAGAVGAGGLGAVALNYGYQSFNNTVLYTSVFLLFVMVQLIQYIGNSLYRKL</sequence>
<dbReference type="AlphaFoldDB" id="A0A267MJE6"/>
<dbReference type="InterPro" id="IPR035906">
    <property type="entry name" value="MetI-like_sf"/>
</dbReference>
<protein>
    <submittedName>
        <fullName evidence="9">Methionine ABC transporter permease</fullName>
    </submittedName>
</protein>
<evidence type="ECO:0000256" key="3">
    <source>
        <dbReference type="ARBA" id="ARBA00022475"/>
    </source>
</evidence>
<dbReference type="PROSITE" id="PS50928">
    <property type="entry name" value="ABC_TM1"/>
    <property type="match status" value="1"/>
</dbReference>
<gene>
    <name evidence="9" type="ORF">CCE28_10220</name>
</gene>
<dbReference type="GO" id="GO:0048473">
    <property type="term" value="P:D-methionine transmembrane transport"/>
    <property type="evidence" value="ECO:0007669"/>
    <property type="project" value="TreeGrafter"/>
</dbReference>
<evidence type="ECO:0000256" key="4">
    <source>
        <dbReference type="ARBA" id="ARBA00022692"/>
    </source>
</evidence>
<keyword evidence="3" id="KW-1003">Cell membrane</keyword>
<evidence type="ECO:0000256" key="2">
    <source>
        <dbReference type="ARBA" id="ARBA00022448"/>
    </source>
</evidence>
<dbReference type="GO" id="GO:0005886">
    <property type="term" value="C:plasma membrane"/>
    <property type="evidence" value="ECO:0007669"/>
    <property type="project" value="UniProtKB-SubCell"/>
</dbReference>
<feature type="transmembrane region" description="Helical" evidence="7">
    <location>
        <begin position="28"/>
        <end position="49"/>
    </location>
</feature>
<dbReference type="PANTHER" id="PTHR30450:SF1">
    <property type="entry name" value="D-METHIONINE TRANSPORT SYSTEM PERMEASE PROTEIN METI-RELATED"/>
    <property type="match status" value="1"/>
</dbReference>
<dbReference type="EMBL" id="NIBG01000007">
    <property type="protein sequence ID" value="PAB59577.1"/>
    <property type="molecule type" value="Genomic_DNA"/>
</dbReference>
<evidence type="ECO:0000256" key="6">
    <source>
        <dbReference type="ARBA" id="ARBA00023136"/>
    </source>
</evidence>
<proteinExistence type="inferred from homology"/>
<dbReference type="RefSeq" id="WP_095133585.1">
    <property type="nucleotide sequence ID" value="NZ_NIBG01000007.1"/>
</dbReference>
<comment type="similarity">
    <text evidence="7">Belongs to the binding-protein-dependent transport system permease family.</text>
</comment>
<dbReference type="Pfam" id="PF00528">
    <property type="entry name" value="BPD_transp_1"/>
    <property type="match status" value="1"/>
</dbReference>
<reference evidence="9 10" key="1">
    <citation type="submission" date="2017-06" db="EMBL/GenBank/DDBJ databases">
        <title>Draft genome sequence of anaerobic fermentative bacterium Anaeromicrobium sediminis DY2726D isolated from West Pacific Ocean sediments.</title>
        <authorList>
            <person name="Zeng X."/>
        </authorList>
    </citation>
    <scope>NUCLEOTIDE SEQUENCE [LARGE SCALE GENOMIC DNA]</scope>
    <source>
        <strain evidence="9 10">DY2726D</strain>
    </source>
</reference>
<evidence type="ECO:0000256" key="5">
    <source>
        <dbReference type="ARBA" id="ARBA00022989"/>
    </source>
</evidence>
<comment type="subcellular location">
    <subcellularLocation>
        <location evidence="1 7">Cell membrane</location>
        <topology evidence="1 7">Multi-pass membrane protein</topology>
    </subcellularLocation>
</comment>
<feature type="transmembrane region" description="Helical" evidence="7">
    <location>
        <begin position="197"/>
        <end position="216"/>
    </location>
</feature>
<dbReference type="Proteomes" id="UP000216024">
    <property type="component" value="Unassembled WGS sequence"/>
</dbReference>
<dbReference type="OrthoDB" id="9793490at2"/>
<accession>A0A267MJE6</accession>
<feature type="transmembrane region" description="Helical" evidence="7">
    <location>
        <begin position="164"/>
        <end position="190"/>
    </location>
</feature>
<dbReference type="SUPFAM" id="SSF161098">
    <property type="entry name" value="MetI-like"/>
    <property type="match status" value="1"/>
</dbReference>
<keyword evidence="10" id="KW-1185">Reference proteome</keyword>
<dbReference type="Gene3D" id="1.10.3720.10">
    <property type="entry name" value="MetI-like"/>
    <property type="match status" value="1"/>
</dbReference>
<evidence type="ECO:0000313" key="10">
    <source>
        <dbReference type="Proteomes" id="UP000216024"/>
    </source>
</evidence>
<evidence type="ECO:0000259" key="8">
    <source>
        <dbReference type="PROSITE" id="PS50928"/>
    </source>
</evidence>
<keyword evidence="5 7" id="KW-1133">Transmembrane helix</keyword>
<comment type="caution">
    <text evidence="9">The sequence shown here is derived from an EMBL/GenBank/DDBJ whole genome shotgun (WGS) entry which is preliminary data.</text>
</comment>
<keyword evidence="4 7" id="KW-0812">Transmembrane</keyword>
<evidence type="ECO:0000313" key="9">
    <source>
        <dbReference type="EMBL" id="PAB59577.1"/>
    </source>
</evidence>
<organism evidence="9 10">
    <name type="scientific">Anaeromicrobium sediminis</name>
    <dbReference type="NCBI Taxonomy" id="1478221"/>
    <lineage>
        <taxon>Bacteria</taxon>
        <taxon>Bacillati</taxon>
        <taxon>Bacillota</taxon>
        <taxon>Clostridia</taxon>
        <taxon>Peptostreptococcales</taxon>
        <taxon>Thermotaleaceae</taxon>
        <taxon>Anaeromicrobium</taxon>
    </lineage>
</organism>
<keyword evidence="6 7" id="KW-0472">Membrane</keyword>
<evidence type="ECO:0000256" key="1">
    <source>
        <dbReference type="ARBA" id="ARBA00004651"/>
    </source>
</evidence>
<feature type="transmembrane region" description="Helical" evidence="7">
    <location>
        <begin position="61"/>
        <end position="84"/>
    </location>
</feature>
<name>A0A267MJE6_9FIRM</name>
<dbReference type="CDD" id="cd06261">
    <property type="entry name" value="TM_PBP2"/>
    <property type="match status" value="1"/>
</dbReference>
<dbReference type="InterPro" id="IPR051322">
    <property type="entry name" value="AA_ABC_Transporter_Permease"/>
</dbReference>
<dbReference type="PANTHER" id="PTHR30450">
    <property type="entry name" value="ABC TRANSPORTER PERMEASE"/>
    <property type="match status" value="1"/>
</dbReference>
<evidence type="ECO:0000256" key="7">
    <source>
        <dbReference type="RuleBase" id="RU363032"/>
    </source>
</evidence>
<feature type="domain" description="ABC transmembrane type-1" evidence="8">
    <location>
        <begin position="22"/>
        <end position="216"/>
    </location>
</feature>